<organism evidence="1 2">
    <name type="scientific">Hypoxylon rubiginosum</name>
    <dbReference type="NCBI Taxonomy" id="110542"/>
    <lineage>
        <taxon>Eukaryota</taxon>
        <taxon>Fungi</taxon>
        <taxon>Dikarya</taxon>
        <taxon>Ascomycota</taxon>
        <taxon>Pezizomycotina</taxon>
        <taxon>Sordariomycetes</taxon>
        <taxon>Xylariomycetidae</taxon>
        <taxon>Xylariales</taxon>
        <taxon>Hypoxylaceae</taxon>
        <taxon>Hypoxylon</taxon>
    </lineage>
</organism>
<comment type="caution">
    <text evidence="1">The sequence shown here is derived from an EMBL/GenBank/DDBJ whole genome shotgun (WGS) entry which is preliminary data.</text>
</comment>
<protein>
    <submittedName>
        <fullName evidence="1">Uncharacterized protein</fullName>
    </submittedName>
</protein>
<evidence type="ECO:0000313" key="1">
    <source>
        <dbReference type="EMBL" id="KAI6086919.1"/>
    </source>
</evidence>
<proteinExistence type="predicted"/>
<gene>
    <name evidence="1" type="ORF">F4821DRAFT_278240</name>
</gene>
<evidence type="ECO:0000313" key="2">
    <source>
        <dbReference type="Proteomes" id="UP001497680"/>
    </source>
</evidence>
<sequence>MPTYDELLQRYRADGIIPALHQNAQGSQDGPYYSAEIHKVLRSWGDQYGLQLGLGVCTNNGDHRLVSPEETRIWTIWIYFVSENEGWRGVRPLFDGAPIPIPGPIQYTLRFPYGVNVASAGPGPPREDPLHSGIRAIIHSLRNQFFVNQAVSPNLTHDDVLISFQRWIRSRRNFAAAAASTYPSYTMPTPGPLTDRGIAGTLFTWGTRHGYNFDLGVISDDNTVPAYVLPSGAYEPQTIWVLQKGENSHDWRGLTRRGPPTPPNTGPPGSDDSLPDYESD</sequence>
<accession>A0ACC0D2E5</accession>
<dbReference type="Proteomes" id="UP001497680">
    <property type="component" value="Unassembled WGS sequence"/>
</dbReference>
<keyword evidence="2" id="KW-1185">Reference proteome</keyword>
<dbReference type="EMBL" id="MU394311">
    <property type="protein sequence ID" value="KAI6086919.1"/>
    <property type="molecule type" value="Genomic_DNA"/>
</dbReference>
<reference evidence="1 2" key="1">
    <citation type="journal article" date="2022" name="New Phytol.">
        <title>Ecological generalism drives hyperdiversity of secondary metabolite gene clusters in xylarialean endophytes.</title>
        <authorList>
            <person name="Franco M.E.E."/>
            <person name="Wisecaver J.H."/>
            <person name="Arnold A.E."/>
            <person name="Ju Y.M."/>
            <person name="Slot J.C."/>
            <person name="Ahrendt S."/>
            <person name="Moore L.P."/>
            <person name="Eastman K.E."/>
            <person name="Scott K."/>
            <person name="Konkel Z."/>
            <person name="Mondo S.J."/>
            <person name="Kuo A."/>
            <person name="Hayes R.D."/>
            <person name="Haridas S."/>
            <person name="Andreopoulos B."/>
            <person name="Riley R."/>
            <person name="LaButti K."/>
            <person name="Pangilinan J."/>
            <person name="Lipzen A."/>
            <person name="Amirebrahimi M."/>
            <person name="Yan J."/>
            <person name="Adam C."/>
            <person name="Keymanesh K."/>
            <person name="Ng V."/>
            <person name="Louie K."/>
            <person name="Northen T."/>
            <person name="Drula E."/>
            <person name="Henrissat B."/>
            <person name="Hsieh H.M."/>
            <person name="Youens-Clark K."/>
            <person name="Lutzoni F."/>
            <person name="Miadlikowska J."/>
            <person name="Eastwood D.C."/>
            <person name="Hamelin R.C."/>
            <person name="Grigoriev I.V."/>
            <person name="U'Ren J.M."/>
        </authorList>
    </citation>
    <scope>NUCLEOTIDE SEQUENCE [LARGE SCALE GENOMIC DNA]</scope>
    <source>
        <strain evidence="1 2">ER1909</strain>
    </source>
</reference>
<name>A0ACC0D2E5_9PEZI</name>